<dbReference type="PANTHER" id="PTHR30461:SF2">
    <property type="entry name" value="SERINE RECOMBINASE PINE-RELATED"/>
    <property type="match status" value="1"/>
</dbReference>
<dbReference type="PROSITE" id="PS51736">
    <property type="entry name" value="RECOMBINASES_3"/>
    <property type="match status" value="1"/>
</dbReference>
<evidence type="ECO:0000256" key="1">
    <source>
        <dbReference type="ARBA" id="ARBA00022908"/>
    </source>
</evidence>
<dbReference type="GO" id="GO:0003677">
    <property type="term" value="F:DNA binding"/>
    <property type="evidence" value="ECO:0007669"/>
    <property type="project" value="UniProtKB-KW"/>
</dbReference>
<evidence type="ECO:0000256" key="6">
    <source>
        <dbReference type="SAM" id="MobiDB-lite"/>
    </source>
</evidence>
<keyword evidence="3" id="KW-0233">DNA recombination</keyword>
<dbReference type="PANTHER" id="PTHR30461">
    <property type="entry name" value="DNA-INVERTASE FROM LAMBDOID PROPHAGE"/>
    <property type="match status" value="1"/>
</dbReference>
<evidence type="ECO:0000256" key="4">
    <source>
        <dbReference type="PIRSR" id="PIRSR606118-50"/>
    </source>
</evidence>
<reference evidence="9" key="1">
    <citation type="submission" date="2017-10" db="EMBL/GenBank/DDBJ databases">
        <authorList>
            <person name="Regsiter A."/>
            <person name="William W."/>
        </authorList>
    </citation>
    <scope>NUCLEOTIDE SEQUENCE [LARGE SCALE GENOMIC DNA]</scope>
</reference>
<dbReference type="CDD" id="cd00338">
    <property type="entry name" value="Ser_Recombinase"/>
    <property type="match status" value="1"/>
</dbReference>
<dbReference type="InterPro" id="IPR006119">
    <property type="entry name" value="Resolv_N"/>
</dbReference>
<keyword evidence="1" id="KW-0229">DNA integration</keyword>
<dbReference type="PROSITE" id="PS00397">
    <property type="entry name" value="RECOMBINASES_1"/>
    <property type="match status" value="1"/>
</dbReference>
<feature type="region of interest" description="Disordered" evidence="6">
    <location>
        <begin position="164"/>
        <end position="210"/>
    </location>
</feature>
<gene>
    <name evidence="8" type="ORF">TK0001_5994</name>
</gene>
<protein>
    <recommendedName>
        <fullName evidence="7">Resolvase/invertase-type recombinase catalytic domain-containing protein</fullName>
    </recommendedName>
</protein>
<sequence length="235" mass="24880">MIVGAASRHGDRLSSFVAYLRVSTQRQGRSGLGLEAQRKAVADFLAGGSWRHVAELVEVESGARDARPRLAEALALCRLHGATLVIAKLDRLSRDAAFLLNLQKAGVRFVAADMPEANELVELVVGIMAVVAQAERKMISARTKAALAAAKAWGVRLGNPANLRNQQVGAERAAPYERPSTRETEANGTGEAPKDGIGAPSVQITSSRSSCQTCRKACRCAASDRHGLSAGRTPS</sequence>
<keyword evidence="2" id="KW-0238">DNA-binding</keyword>
<evidence type="ECO:0000256" key="2">
    <source>
        <dbReference type="ARBA" id="ARBA00023125"/>
    </source>
</evidence>
<dbReference type="Pfam" id="PF00239">
    <property type="entry name" value="Resolvase"/>
    <property type="match status" value="1"/>
</dbReference>
<organism evidence="8 9">
    <name type="scientific">Methylorubrum extorquens</name>
    <name type="common">Methylobacterium dichloromethanicum</name>
    <name type="synonym">Methylobacterium extorquens</name>
    <dbReference type="NCBI Taxonomy" id="408"/>
    <lineage>
        <taxon>Bacteria</taxon>
        <taxon>Pseudomonadati</taxon>
        <taxon>Pseudomonadota</taxon>
        <taxon>Alphaproteobacteria</taxon>
        <taxon>Hyphomicrobiales</taxon>
        <taxon>Methylobacteriaceae</taxon>
        <taxon>Methylorubrum</taxon>
    </lineage>
</organism>
<feature type="active site" description="O-(5'-phospho-DNA)-serine intermediate" evidence="4 5">
    <location>
        <position position="23"/>
    </location>
</feature>
<name>A0A2N9AZ16_METEX</name>
<proteinExistence type="predicted"/>
<feature type="domain" description="Resolvase/invertase-type recombinase catalytic" evidence="7">
    <location>
        <begin position="15"/>
        <end position="154"/>
    </location>
</feature>
<dbReference type="GO" id="GO:0000150">
    <property type="term" value="F:DNA strand exchange activity"/>
    <property type="evidence" value="ECO:0007669"/>
    <property type="project" value="InterPro"/>
</dbReference>
<evidence type="ECO:0000256" key="5">
    <source>
        <dbReference type="PROSITE-ProRule" id="PRU10137"/>
    </source>
</evidence>
<evidence type="ECO:0000256" key="3">
    <source>
        <dbReference type="ARBA" id="ARBA00023172"/>
    </source>
</evidence>
<dbReference type="InterPro" id="IPR036162">
    <property type="entry name" value="Resolvase-like_N_sf"/>
</dbReference>
<dbReference type="SMART" id="SM00857">
    <property type="entry name" value="Resolvase"/>
    <property type="match status" value="1"/>
</dbReference>
<dbReference type="Gene3D" id="3.40.50.1390">
    <property type="entry name" value="Resolvase, N-terminal catalytic domain"/>
    <property type="match status" value="1"/>
</dbReference>
<evidence type="ECO:0000259" key="7">
    <source>
        <dbReference type="PROSITE" id="PS51736"/>
    </source>
</evidence>
<dbReference type="InterPro" id="IPR050639">
    <property type="entry name" value="SSR_resolvase"/>
</dbReference>
<evidence type="ECO:0000313" key="8">
    <source>
        <dbReference type="EMBL" id="SOR32553.1"/>
    </source>
</evidence>
<evidence type="ECO:0000313" key="9">
    <source>
        <dbReference type="Proteomes" id="UP000233769"/>
    </source>
</evidence>
<dbReference type="AlphaFoldDB" id="A0A2N9AZ16"/>
<accession>A0A2N9AZ16</accession>
<dbReference type="EMBL" id="LT962688">
    <property type="protein sequence ID" value="SOR32553.1"/>
    <property type="molecule type" value="Genomic_DNA"/>
</dbReference>
<dbReference type="Proteomes" id="UP000233769">
    <property type="component" value="Chromosome tk0001"/>
</dbReference>
<dbReference type="SUPFAM" id="SSF53041">
    <property type="entry name" value="Resolvase-like"/>
    <property type="match status" value="1"/>
</dbReference>
<dbReference type="InterPro" id="IPR006118">
    <property type="entry name" value="Recombinase_CS"/>
</dbReference>
<dbReference type="GO" id="GO:0015074">
    <property type="term" value="P:DNA integration"/>
    <property type="evidence" value="ECO:0007669"/>
    <property type="project" value="UniProtKB-KW"/>
</dbReference>